<name>A0A426D7C3_9LACO</name>
<keyword evidence="3 7" id="KW-0812">Transmembrane</keyword>
<reference evidence="9 10" key="1">
    <citation type="submission" date="2018-08" db="EMBL/GenBank/DDBJ databases">
        <title>Genome Lactobacillus garii FI11369.</title>
        <authorList>
            <person name="Diaz M."/>
            <person name="Narbad A."/>
        </authorList>
    </citation>
    <scope>NUCLEOTIDE SEQUENCE [LARGE SCALE GENOMIC DNA]</scope>
    <source>
        <strain evidence="9 10">FI11369</strain>
    </source>
</reference>
<evidence type="ECO:0000313" key="10">
    <source>
        <dbReference type="Proteomes" id="UP000283633"/>
    </source>
</evidence>
<dbReference type="Pfam" id="PF01569">
    <property type="entry name" value="PAP2"/>
    <property type="match status" value="1"/>
</dbReference>
<dbReference type="OrthoDB" id="9789113at2"/>
<dbReference type="RefSeq" id="WP_125072300.1">
    <property type="nucleotide sequence ID" value="NZ_QWZQ01000020.1"/>
</dbReference>
<dbReference type="Gene3D" id="1.20.144.10">
    <property type="entry name" value="Phosphatidic acid phosphatase type 2/haloperoxidase"/>
    <property type="match status" value="2"/>
</dbReference>
<dbReference type="PANTHER" id="PTHR14969:SF62">
    <property type="entry name" value="DECAPRENYLPHOSPHORYL-5-PHOSPHORIBOSE PHOSPHATASE RV3807C-RELATED"/>
    <property type="match status" value="1"/>
</dbReference>
<feature type="transmembrane region" description="Helical" evidence="7">
    <location>
        <begin position="54"/>
        <end position="80"/>
    </location>
</feature>
<evidence type="ECO:0000256" key="1">
    <source>
        <dbReference type="ARBA" id="ARBA00004651"/>
    </source>
</evidence>
<proteinExistence type="predicted"/>
<evidence type="ECO:0000256" key="3">
    <source>
        <dbReference type="ARBA" id="ARBA00022692"/>
    </source>
</evidence>
<dbReference type="GO" id="GO:0005886">
    <property type="term" value="C:plasma membrane"/>
    <property type="evidence" value="ECO:0007669"/>
    <property type="project" value="UniProtKB-SubCell"/>
</dbReference>
<dbReference type="PANTHER" id="PTHR14969">
    <property type="entry name" value="SPHINGOSINE-1-PHOSPHATE PHOSPHOHYDROLASE"/>
    <property type="match status" value="1"/>
</dbReference>
<feature type="domain" description="Phosphatidic acid phosphatase type 2/haloperoxidase" evidence="8">
    <location>
        <begin position="87"/>
        <end position="204"/>
    </location>
</feature>
<feature type="transmembrane region" description="Helical" evidence="7">
    <location>
        <begin position="129"/>
        <end position="149"/>
    </location>
</feature>
<keyword evidence="10" id="KW-1185">Reference proteome</keyword>
<evidence type="ECO:0000256" key="2">
    <source>
        <dbReference type="ARBA" id="ARBA00022475"/>
    </source>
</evidence>
<evidence type="ECO:0000313" key="9">
    <source>
        <dbReference type="EMBL" id="RRK10490.1"/>
    </source>
</evidence>
<comment type="caution">
    <text evidence="9">The sequence shown here is derived from an EMBL/GenBank/DDBJ whole genome shotgun (WGS) entry which is preliminary data.</text>
</comment>
<keyword evidence="2" id="KW-1003">Cell membrane</keyword>
<evidence type="ECO:0000259" key="8">
    <source>
        <dbReference type="SMART" id="SM00014"/>
    </source>
</evidence>
<accession>A0A426D7C3</accession>
<dbReference type="InterPro" id="IPR000326">
    <property type="entry name" value="PAP2/HPO"/>
</dbReference>
<gene>
    <name evidence="9" type="ORF">D1831_07455</name>
</gene>
<keyword evidence="6 7" id="KW-0472">Membrane</keyword>
<protein>
    <submittedName>
        <fullName evidence="9">PAP2 family protein</fullName>
    </submittedName>
</protein>
<dbReference type="EMBL" id="QWZQ01000020">
    <property type="protein sequence ID" value="RRK10490.1"/>
    <property type="molecule type" value="Genomic_DNA"/>
</dbReference>
<feature type="transmembrane region" description="Helical" evidence="7">
    <location>
        <begin position="87"/>
        <end position="109"/>
    </location>
</feature>
<sequence>MLKRTDHERQLAWACFGLTAILAILVKVNATVIQQFDNLSFQAVAKLDGVTMTTVFKLITTVASPAVTLAVALLFGIVLYVTHHRTLGILAITTMFGGDAAALVVKFLVQRNRPTQQLMPDTGYSFPSGHVFGTTLLVTILLAIGLPFIRSHAVQVGLIVLGIVWILIVLISRVYLRDHFASDTAGSLALASGCWQQGRAWFWSWQPRAHAILNRQND</sequence>
<feature type="transmembrane region" description="Helical" evidence="7">
    <location>
        <begin position="156"/>
        <end position="176"/>
    </location>
</feature>
<dbReference type="InterPro" id="IPR036938">
    <property type="entry name" value="PAP2/HPO_sf"/>
</dbReference>
<evidence type="ECO:0000256" key="5">
    <source>
        <dbReference type="ARBA" id="ARBA00022989"/>
    </source>
</evidence>
<dbReference type="SUPFAM" id="SSF48317">
    <property type="entry name" value="Acid phosphatase/Vanadium-dependent haloperoxidase"/>
    <property type="match status" value="1"/>
</dbReference>
<organism evidence="9 10">
    <name type="scientific">Lactiplantibacillus garii</name>
    <dbReference type="NCBI Taxonomy" id="2306423"/>
    <lineage>
        <taxon>Bacteria</taxon>
        <taxon>Bacillati</taxon>
        <taxon>Bacillota</taxon>
        <taxon>Bacilli</taxon>
        <taxon>Lactobacillales</taxon>
        <taxon>Lactobacillaceae</taxon>
        <taxon>Lactiplantibacillus</taxon>
    </lineage>
</organism>
<keyword evidence="5 7" id="KW-1133">Transmembrane helix</keyword>
<dbReference type="SMART" id="SM00014">
    <property type="entry name" value="acidPPc"/>
    <property type="match status" value="1"/>
</dbReference>
<evidence type="ECO:0000256" key="6">
    <source>
        <dbReference type="ARBA" id="ARBA00023136"/>
    </source>
</evidence>
<comment type="subcellular location">
    <subcellularLocation>
        <location evidence="1">Cell membrane</location>
        <topology evidence="1">Multi-pass membrane protein</topology>
    </subcellularLocation>
</comment>
<dbReference type="Proteomes" id="UP000283633">
    <property type="component" value="Unassembled WGS sequence"/>
</dbReference>
<evidence type="ECO:0000256" key="4">
    <source>
        <dbReference type="ARBA" id="ARBA00022801"/>
    </source>
</evidence>
<dbReference type="AlphaFoldDB" id="A0A426D7C3"/>
<dbReference type="GO" id="GO:0016787">
    <property type="term" value="F:hydrolase activity"/>
    <property type="evidence" value="ECO:0007669"/>
    <property type="project" value="UniProtKB-KW"/>
</dbReference>
<keyword evidence="4" id="KW-0378">Hydrolase</keyword>
<dbReference type="CDD" id="cd03392">
    <property type="entry name" value="PAP2_like_2"/>
    <property type="match status" value="1"/>
</dbReference>
<evidence type="ECO:0000256" key="7">
    <source>
        <dbReference type="SAM" id="Phobius"/>
    </source>
</evidence>